<keyword evidence="1" id="KW-0175">Coiled coil</keyword>
<feature type="coiled-coil region" evidence="1">
    <location>
        <begin position="154"/>
        <end position="181"/>
    </location>
</feature>
<dbReference type="EMBL" id="LR796371">
    <property type="protein sequence ID" value="CAB4139997.1"/>
    <property type="molecule type" value="Genomic_DNA"/>
</dbReference>
<gene>
    <name evidence="2" type="ORF">UFOVP397_33</name>
</gene>
<evidence type="ECO:0000256" key="1">
    <source>
        <dbReference type="SAM" id="Coils"/>
    </source>
</evidence>
<evidence type="ECO:0000313" key="2">
    <source>
        <dbReference type="EMBL" id="CAB4139997.1"/>
    </source>
</evidence>
<accession>A0A6J5M3P6</accession>
<organism evidence="2">
    <name type="scientific">uncultured Caudovirales phage</name>
    <dbReference type="NCBI Taxonomy" id="2100421"/>
    <lineage>
        <taxon>Viruses</taxon>
        <taxon>Duplodnaviria</taxon>
        <taxon>Heunggongvirae</taxon>
        <taxon>Uroviricota</taxon>
        <taxon>Caudoviricetes</taxon>
        <taxon>Peduoviridae</taxon>
        <taxon>Maltschvirus</taxon>
        <taxon>Maltschvirus maltsch</taxon>
    </lineage>
</organism>
<protein>
    <submittedName>
        <fullName evidence="2">Uncharacterized protein</fullName>
    </submittedName>
</protein>
<name>A0A6J5M3P6_9CAUD</name>
<proteinExistence type="predicted"/>
<reference evidence="2" key="1">
    <citation type="submission" date="2020-04" db="EMBL/GenBank/DDBJ databases">
        <authorList>
            <person name="Chiriac C."/>
            <person name="Salcher M."/>
            <person name="Ghai R."/>
            <person name="Kavagutti S V."/>
        </authorList>
    </citation>
    <scope>NUCLEOTIDE SEQUENCE</scope>
</reference>
<sequence>MSIQWQQGAVFDGAYTHVADVGDGITLHVWREEPGVWCWYAKRGLADYPAYHSEQGVTAAKAAAAAWWNAHGRILTVRRVVYGHKRTFLVGTGADETPPPGLVEQPVEARQEIAKVAADSAEALERSIGSLTGYATSLERTLDAMREVVLDLEHLRMRETCVALREAIARLEEQRSALLNGGAEG</sequence>